<sequence>MGPNSSQASSFSSPLSSRSTRIIAASQLAPVIRRTIVVSFAMMQLRMNCIKESCKALKVSARAGCARPPARYSR</sequence>
<evidence type="ECO:0000313" key="1">
    <source>
        <dbReference type="EMBL" id="OYX01022.1"/>
    </source>
</evidence>
<comment type="caution">
    <text evidence="1">The sequence shown here is derived from an EMBL/GenBank/DDBJ whole genome shotgun (WGS) entry which is preliminary data.</text>
</comment>
<dbReference type="Proteomes" id="UP000215616">
    <property type="component" value="Unassembled WGS sequence"/>
</dbReference>
<accession>A0A258D120</accession>
<reference evidence="1 2" key="1">
    <citation type="submission" date="2017-03" db="EMBL/GenBank/DDBJ databases">
        <title>Lifting the veil on microbial sulfur biogeochemistry in mining wastewaters.</title>
        <authorList>
            <person name="Kantor R.S."/>
            <person name="Colenbrander Nelson T."/>
            <person name="Marshall S."/>
            <person name="Bennett D."/>
            <person name="Apte S."/>
            <person name="Camacho D."/>
            <person name="Thomas B.C."/>
            <person name="Warren L.A."/>
            <person name="Banfield J.F."/>
        </authorList>
    </citation>
    <scope>NUCLEOTIDE SEQUENCE [LARGE SCALE GENOMIC DNA]</scope>
    <source>
        <strain evidence="1">32-67-7</strain>
    </source>
</reference>
<protein>
    <submittedName>
        <fullName evidence="1">Uncharacterized protein</fullName>
    </submittedName>
</protein>
<dbReference type="EMBL" id="NCDQ01000271">
    <property type="protein sequence ID" value="OYX01022.1"/>
    <property type="molecule type" value="Genomic_DNA"/>
</dbReference>
<gene>
    <name evidence="1" type="ORF">B7Z12_15000</name>
</gene>
<name>A0A258D120_CAUVI</name>
<dbReference type="AlphaFoldDB" id="A0A258D120"/>
<proteinExistence type="predicted"/>
<organism evidence="1 2">
    <name type="scientific">Caulobacter vibrioides</name>
    <name type="common">Caulobacter crescentus</name>
    <dbReference type="NCBI Taxonomy" id="155892"/>
    <lineage>
        <taxon>Bacteria</taxon>
        <taxon>Pseudomonadati</taxon>
        <taxon>Pseudomonadota</taxon>
        <taxon>Alphaproteobacteria</taxon>
        <taxon>Caulobacterales</taxon>
        <taxon>Caulobacteraceae</taxon>
        <taxon>Caulobacter</taxon>
    </lineage>
</organism>
<evidence type="ECO:0000313" key="2">
    <source>
        <dbReference type="Proteomes" id="UP000215616"/>
    </source>
</evidence>